<dbReference type="OrthoDB" id="3364670at2759"/>
<feature type="region of interest" description="Disordered" evidence="2">
    <location>
        <begin position="473"/>
        <end position="496"/>
    </location>
</feature>
<sequence length="1125" mass="127312">MSNATNTRLCHCLFPVWVQGEPLSSSAPVASAPSTPTSRRQGPPRTPRSPRAPTVAGLTAQVEQLELDKERLEDECVELKYELTEALRKFGEALGKYSALKSKFCGQMSFLGRKAKELVKRDKRKSKAIPETDRRKHNGVIFLGKGTDGQSLYQQAGLPGRQRQQPSLASIDTGGNDPVHSASDDFFDFDYGLNALDYRMPQENHPVLHQRDNRHLVKDKQSRHSRRRYAAAHKWNTIVLPSLLRPYLALRAVTNSGRDAVQTPTEIVPCTCGTRLRLEVTCVHFKYMDSIVLYSCQCTPAPQQLVERGLFPCAPFLPKLAINLDMLEFAAGLFVNSSPNETAWVATLTEFLDTRGYVFATEVLMQVVEAEVTKSVEVARTLVLTTSASMLLHRLKAELPLVDGSTSLFERNYLNSQSDDGHLPQSKSGEPRQRPSAYLRSRCPLCFGGQPSVPQENTPHVIVCIDANFQQKRNHDKDHRKGHEKEEGMRDPPLFSPCTVRVSEADLKDWEVKVEGIRNHQSTTRTGSKRKAGEMVESDLSIADAEDRCEPGMPIPNLCADSCGESFIAADSNRVKASTMYFSDTGMMAMLCHHDIVLFWANMWTAGEKQFFALALLAALMAELPLDWTVGFLYDIACQMHRSLIKWGFLPQFLPRLLFAISVFHAYSHQWVCQLWYHPCKAGIWGLSDGEGCERFWSMLRRLIPGMRVTGFAGLGKWLRWRITKTMKRLADASPKLEACGHPPDFLRQSRNSGIKAIEKIIALRESASTIKAAIEKLESELTKYVLTDSIAASSTCFDILTSIEAKTHVLSRLHRDIDSATNQLNLYDKTSVARLNKIKREPFFALQMNMRAVKARLCTKLRERKFELANLERAYRSKQMDQKTRAHIEDAMHRCEPTITVLTKKYNDMLKQMVRLRATDAVATNAVLPPAIILKTLFKLDVDDDTWHNISLEDLEEFDGILPPWLGDDTVRPGIRFDQEVMNCEGELLRCCLEHEAMRDWFQEVYEATILAEKYTPDTDLKYHLRLRLQCLTKLGMTWQRKLRGLASERPWPVWVMAITSMTRTQVTITNTISPIHDPNLDIQSSDDDGETELEPVAICDVHVMEEIDNHAREQEWESGEGAA</sequence>
<dbReference type="Pfam" id="PF18802">
    <property type="entry name" value="CxC1"/>
    <property type="match status" value="1"/>
</dbReference>
<feature type="compositionally biased region" description="Basic and acidic residues" evidence="2">
    <location>
        <begin position="473"/>
        <end position="490"/>
    </location>
</feature>
<dbReference type="PANTHER" id="PTHR33096">
    <property type="entry name" value="CXC2 DOMAIN-CONTAINING PROTEIN"/>
    <property type="match status" value="1"/>
</dbReference>
<keyword evidence="5" id="KW-1185">Reference proteome</keyword>
<gene>
    <name evidence="4" type="ORF">BS47DRAFT_1361006</name>
</gene>
<dbReference type="AlphaFoldDB" id="A0A9P6B1U0"/>
<evidence type="ECO:0000256" key="2">
    <source>
        <dbReference type="SAM" id="MobiDB-lite"/>
    </source>
</evidence>
<organism evidence="4 5">
    <name type="scientific">Hydnum rufescens UP504</name>
    <dbReference type="NCBI Taxonomy" id="1448309"/>
    <lineage>
        <taxon>Eukaryota</taxon>
        <taxon>Fungi</taxon>
        <taxon>Dikarya</taxon>
        <taxon>Basidiomycota</taxon>
        <taxon>Agaricomycotina</taxon>
        <taxon>Agaricomycetes</taxon>
        <taxon>Cantharellales</taxon>
        <taxon>Hydnaceae</taxon>
        <taxon>Hydnum</taxon>
    </lineage>
</organism>
<dbReference type="InterPro" id="IPR040521">
    <property type="entry name" value="KDZ"/>
</dbReference>
<dbReference type="Proteomes" id="UP000886523">
    <property type="component" value="Unassembled WGS sequence"/>
</dbReference>
<evidence type="ECO:0000313" key="4">
    <source>
        <dbReference type="EMBL" id="KAF9515430.1"/>
    </source>
</evidence>
<evidence type="ECO:0000313" key="5">
    <source>
        <dbReference type="Proteomes" id="UP000886523"/>
    </source>
</evidence>
<name>A0A9P6B1U0_9AGAM</name>
<proteinExistence type="predicted"/>
<feature type="compositionally biased region" description="Low complexity" evidence="2">
    <location>
        <begin position="25"/>
        <end position="38"/>
    </location>
</feature>
<feature type="region of interest" description="Disordered" evidence="2">
    <location>
        <begin position="415"/>
        <end position="435"/>
    </location>
</feature>
<dbReference type="PANTHER" id="PTHR33096:SF1">
    <property type="entry name" value="CXC1-LIKE CYSTEINE CLUSTER ASSOCIATED WITH KDZ TRANSPOSASES DOMAIN-CONTAINING PROTEIN"/>
    <property type="match status" value="1"/>
</dbReference>
<accession>A0A9P6B1U0</accession>
<reference evidence="4" key="1">
    <citation type="journal article" date="2020" name="Nat. Commun.">
        <title>Large-scale genome sequencing of mycorrhizal fungi provides insights into the early evolution of symbiotic traits.</title>
        <authorList>
            <person name="Miyauchi S."/>
            <person name="Kiss E."/>
            <person name="Kuo A."/>
            <person name="Drula E."/>
            <person name="Kohler A."/>
            <person name="Sanchez-Garcia M."/>
            <person name="Morin E."/>
            <person name="Andreopoulos B."/>
            <person name="Barry K.W."/>
            <person name="Bonito G."/>
            <person name="Buee M."/>
            <person name="Carver A."/>
            <person name="Chen C."/>
            <person name="Cichocki N."/>
            <person name="Clum A."/>
            <person name="Culley D."/>
            <person name="Crous P.W."/>
            <person name="Fauchery L."/>
            <person name="Girlanda M."/>
            <person name="Hayes R.D."/>
            <person name="Keri Z."/>
            <person name="LaButti K."/>
            <person name="Lipzen A."/>
            <person name="Lombard V."/>
            <person name="Magnuson J."/>
            <person name="Maillard F."/>
            <person name="Murat C."/>
            <person name="Nolan M."/>
            <person name="Ohm R.A."/>
            <person name="Pangilinan J."/>
            <person name="Pereira M.F."/>
            <person name="Perotto S."/>
            <person name="Peter M."/>
            <person name="Pfister S."/>
            <person name="Riley R."/>
            <person name="Sitrit Y."/>
            <person name="Stielow J.B."/>
            <person name="Szollosi G."/>
            <person name="Zifcakova L."/>
            <person name="Stursova M."/>
            <person name="Spatafora J.W."/>
            <person name="Tedersoo L."/>
            <person name="Vaario L.M."/>
            <person name="Yamada A."/>
            <person name="Yan M."/>
            <person name="Wang P."/>
            <person name="Xu J."/>
            <person name="Bruns T."/>
            <person name="Baldrian P."/>
            <person name="Vilgalys R."/>
            <person name="Dunand C."/>
            <person name="Henrissat B."/>
            <person name="Grigoriev I.V."/>
            <person name="Hibbett D."/>
            <person name="Nagy L.G."/>
            <person name="Martin F.M."/>
        </authorList>
    </citation>
    <scope>NUCLEOTIDE SEQUENCE</scope>
    <source>
        <strain evidence="4">UP504</strain>
    </source>
</reference>
<comment type="caution">
    <text evidence="4">The sequence shown here is derived from an EMBL/GenBank/DDBJ whole genome shotgun (WGS) entry which is preliminary data.</text>
</comment>
<dbReference type="Pfam" id="PF18758">
    <property type="entry name" value="KDZ"/>
    <property type="match status" value="1"/>
</dbReference>
<dbReference type="InterPro" id="IPR041320">
    <property type="entry name" value="CxC1"/>
</dbReference>
<evidence type="ECO:0000259" key="3">
    <source>
        <dbReference type="Pfam" id="PF18802"/>
    </source>
</evidence>
<dbReference type="EMBL" id="MU128950">
    <property type="protein sequence ID" value="KAF9515430.1"/>
    <property type="molecule type" value="Genomic_DNA"/>
</dbReference>
<feature type="domain" description="CxC1-like cysteine cluster associated with KDZ transposases" evidence="3">
    <location>
        <begin position="268"/>
        <end position="355"/>
    </location>
</feature>
<feature type="region of interest" description="Disordered" evidence="2">
    <location>
        <begin position="25"/>
        <end position="55"/>
    </location>
</feature>
<evidence type="ECO:0000256" key="1">
    <source>
        <dbReference type="SAM" id="Coils"/>
    </source>
</evidence>
<keyword evidence="1" id="KW-0175">Coiled coil</keyword>
<feature type="coiled-coil region" evidence="1">
    <location>
        <begin position="55"/>
        <end position="89"/>
    </location>
</feature>
<protein>
    <recommendedName>
        <fullName evidence="3">CxC1-like cysteine cluster associated with KDZ transposases domain-containing protein</fullName>
    </recommendedName>
</protein>